<feature type="transmembrane region" description="Helical" evidence="1">
    <location>
        <begin position="20"/>
        <end position="40"/>
    </location>
</feature>
<dbReference type="Pfam" id="PF02698">
    <property type="entry name" value="DUF218"/>
    <property type="match status" value="1"/>
</dbReference>
<proteinExistence type="predicted"/>
<protein>
    <recommendedName>
        <fullName evidence="2">DUF218 domain-containing protein</fullName>
    </recommendedName>
</protein>
<gene>
    <name evidence="3" type="ORF">Aam_039_017</name>
</gene>
<sequence length="209" mass="22662">MTRPRFRRRRFRLWRLLCKLIALAGGAWFAGFLVYLIAVYNAAPPNPLPLADGIVALTGGDDRISAALALLGEHEAPLLLISGAAKGTYLGDFTSDDSSAATDYADEITVGHMATTTHDNGLEIASWAKAHHMRSLIVVTADYHMPRALLEIRNALPGVRLIPNPVRPPAMRGGPSWPTLFMLASEYSKYLVVRAGLGSLFSTSQSGNY</sequence>
<organism evidence="3 4">
    <name type="scientific">Acidocella aminolytica 101 = DSM 11237</name>
    <dbReference type="NCBI Taxonomy" id="1120923"/>
    <lineage>
        <taxon>Bacteria</taxon>
        <taxon>Pseudomonadati</taxon>
        <taxon>Pseudomonadota</taxon>
        <taxon>Alphaproteobacteria</taxon>
        <taxon>Acetobacterales</taxon>
        <taxon>Acidocellaceae</taxon>
        <taxon>Acidocella</taxon>
    </lineage>
</organism>
<feature type="domain" description="DUF218" evidence="2">
    <location>
        <begin position="52"/>
        <end position="176"/>
    </location>
</feature>
<reference evidence="3 4" key="1">
    <citation type="submission" date="2012-11" db="EMBL/GenBank/DDBJ databases">
        <title>Whole genome sequence of Acidocella aminolytica 101 = DSM 11237.</title>
        <authorList>
            <person name="Azuma Y."/>
            <person name="Higashiura N."/>
            <person name="Hirakawa H."/>
            <person name="Matsushita K."/>
        </authorList>
    </citation>
    <scope>NUCLEOTIDE SEQUENCE [LARGE SCALE GENOMIC DNA]</scope>
    <source>
        <strain evidence="4">101 / DSM 11237</strain>
    </source>
</reference>
<dbReference type="EMBL" id="BANC01000039">
    <property type="protein sequence ID" value="GAN80135.1"/>
    <property type="molecule type" value="Genomic_DNA"/>
</dbReference>
<evidence type="ECO:0000313" key="3">
    <source>
        <dbReference type="EMBL" id="GAN80135.1"/>
    </source>
</evidence>
<evidence type="ECO:0000259" key="2">
    <source>
        <dbReference type="Pfam" id="PF02698"/>
    </source>
</evidence>
<dbReference type="InterPro" id="IPR003848">
    <property type="entry name" value="DUF218"/>
</dbReference>
<comment type="caution">
    <text evidence="3">The sequence shown here is derived from an EMBL/GenBank/DDBJ whole genome shotgun (WGS) entry which is preliminary data.</text>
</comment>
<keyword evidence="1" id="KW-1133">Transmembrane helix</keyword>
<dbReference type="Proteomes" id="UP000032668">
    <property type="component" value="Unassembled WGS sequence"/>
</dbReference>
<keyword evidence="1" id="KW-0812">Transmembrane</keyword>
<keyword evidence="4" id="KW-1185">Reference proteome</keyword>
<dbReference type="STRING" id="1120923.SAMN02746095_01455"/>
<dbReference type="CDD" id="cd06259">
    <property type="entry name" value="YdcF-like"/>
    <property type="match status" value="1"/>
</dbReference>
<evidence type="ECO:0000313" key="4">
    <source>
        <dbReference type="Proteomes" id="UP000032668"/>
    </source>
</evidence>
<dbReference type="AlphaFoldDB" id="A0A0D6PEG7"/>
<name>A0A0D6PEG7_9PROT</name>
<keyword evidence="1" id="KW-0472">Membrane</keyword>
<dbReference type="RefSeq" id="WP_048878560.1">
    <property type="nucleotide sequence ID" value="NZ_BANC01000039.1"/>
</dbReference>
<evidence type="ECO:0000256" key="1">
    <source>
        <dbReference type="SAM" id="Phobius"/>
    </source>
</evidence>
<accession>A0A0D6PEG7</accession>
<dbReference type="OrthoDB" id="9812311at2"/>